<dbReference type="InterPro" id="IPR036737">
    <property type="entry name" value="OmpA-like_sf"/>
</dbReference>
<evidence type="ECO:0000256" key="3">
    <source>
        <dbReference type="SAM" id="MobiDB-lite"/>
    </source>
</evidence>
<comment type="caution">
    <text evidence="5">The sequence shown here is derived from an EMBL/GenBank/DDBJ whole genome shotgun (WGS) entry which is preliminary data.</text>
</comment>
<evidence type="ECO:0000256" key="1">
    <source>
        <dbReference type="PROSITE-ProRule" id="PRU00473"/>
    </source>
</evidence>
<dbReference type="SUPFAM" id="SSF103088">
    <property type="entry name" value="OmpA-like"/>
    <property type="match status" value="1"/>
</dbReference>
<proteinExistence type="predicted"/>
<evidence type="ECO:0000313" key="5">
    <source>
        <dbReference type="EMBL" id="TGD45413.1"/>
    </source>
</evidence>
<dbReference type="Gene3D" id="3.30.1330.60">
    <property type="entry name" value="OmpA-like domain"/>
    <property type="match status" value="1"/>
</dbReference>
<dbReference type="Proteomes" id="UP000297741">
    <property type="component" value="Unassembled WGS sequence"/>
</dbReference>
<dbReference type="PROSITE" id="PS51123">
    <property type="entry name" value="OMPA_2"/>
    <property type="match status" value="1"/>
</dbReference>
<keyword evidence="2" id="KW-0175">Coiled coil</keyword>
<accession>A0ABY2KRQ0</accession>
<reference evidence="5 6" key="1">
    <citation type="submission" date="2018-11" db="EMBL/GenBank/DDBJ databases">
        <title>Tabrizicola sp. isolated from sediment of alpine lake.</title>
        <authorList>
            <person name="Liu Z."/>
        </authorList>
    </citation>
    <scope>NUCLEOTIDE SEQUENCE [LARGE SCALE GENOMIC DNA]</scope>
    <source>
        <strain evidence="5 6">DRYC-M-16</strain>
    </source>
</reference>
<keyword evidence="1" id="KW-0472">Membrane</keyword>
<dbReference type="EMBL" id="RPEM01000001">
    <property type="protein sequence ID" value="TGD45413.1"/>
    <property type="molecule type" value="Genomic_DNA"/>
</dbReference>
<dbReference type="PANTHER" id="PTHR30329:SF21">
    <property type="entry name" value="LIPOPROTEIN YIAD-RELATED"/>
    <property type="match status" value="1"/>
</dbReference>
<protein>
    <submittedName>
        <fullName evidence="5">OmpA family protein</fullName>
    </submittedName>
</protein>
<feature type="region of interest" description="Disordered" evidence="3">
    <location>
        <begin position="338"/>
        <end position="381"/>
    </location>
</feature>
<organism evidence="5 6">
    <name type="scientific">Pseudotabrizicola sediminis</name>
    <dbReference type="NCBI Taxonomy" id="2486418"/>
    <lineage>
        <taxon>Bacteria</taxon>
        <taxon>Pseudomonadati</taxon>
        <taxon>Pseudomonadota</taxon>
        <taxon>Alphaproteobacteria</taxon>
        <taxon>Rhodobacterales</taxon>
        <taxon>Paracoccaceae</taxon>
        <taxon>Pseudotabrizicola</taxon>
    </lineage>
</organism>
<feature type="domain" description="OmpA-like" evidence="4">
    <location>
        <begin position="553"/>
        <end position="673"/>
    </location>
</feature>
<dbReference type="Pfam" id="PF00691">
    <property type="entry name" value="OmpA"/>
    <property type="match status" value="1"/>
</dbReference>
<keyword evidence="6" id="KW-1185">Reference proteome</keyword>
<dbReference type="CDD" id="cd07185">
    <property type="entry name" value="OmpA_C-like"/>
    <property type="match status" value="1"/>
</dbReference>
<evidence type="ECO:0000259" key="4">
    <source>
        <dbReference type="PROSITE" id="PS51123"/>
    </source>
</evidence>
<sequence length="680" mass="68629">MSLALTPIQPWPLMAQDLSANLTVSEDGSVLAEDGALLCSVAAGQTCDIALITEQVVAGNADELIAEVAAAEEAALAEALALEEAAAAEAEAEAAAAAEADAAAAAEAEAAAAEAAAVEQAAQAAAAEDAAAAEATAAAEAAAAEEAAAAAAAEAGAAEEAAAAEAAAAEALAAEAAAAEAEDAAALAEAEAAAELEAAVAAEAAAEAEVPVDPAVPAEAGAEATAEVDAEADAAATAEAEALAEEDALAAAQAEEAAIAAEAAAAVAAEQAAQAIAEAEPVEAPVVTEEENQSLLNLLSAPDATDAGGDGSDVLTGLAAAAAAAGLVAGTAADGTAATTEAPAAQPEPESVTTTTVTEADARSSAQEFAAAPTAVGNNQRSGLSNLEKVGLLALGALVVGKVLSDGREVVENTGDRVVVRDPQGNFSVYKDDDTLLRRPGSTVRTETFNDGSTRTTVDRQDGAQVVTIRDASGRVLRRATYDSRGNEIVLIDDLVREERIDISTLPRPRPDRVTISTNDSNAALKAALARDEARALGRTFSLRQIREIPQVRELAATIDVDNITFASGSAVIRPSEARKLASLGRIMDDILRDNPGEVFLIEGHTDAVGSASYNLTLSDRRAESVALALTEYYDIPPENMVVQGYGENELRIDTQADEVRNRRAAVRVVTPLMRSASLR</sequence>
<dbReference type="PANTHER" id="PTHR30329">
    <property type="entry name" value="STATOR ELEMENT OF FLAGELLAR MOTOR COMPLEX"/>
    <property type="match status" value="1"/>
</dbReference>
<feature type="coiled-coil region" evidence="2">
    <location>
        <begin position="73"/>
        <end position="198"/>
    </location>
</feature>
<gene>
    <name evidence="5" type="ORF">EEB11_02420</name>
</gene>
<name>A0ABY2KRQ0_9RHOB</name>
<evidence type="ECO:0000313" key="6">
    <source>
        <dbReference type="Proteomes" id="UP000297741"/>
    </source>
</evidence>
<dbReference type="InterPro" id="IPR050330">
    <property type="entry name" value="Bact_OuterMem_StrucFunc"/>
</dbReference>
<feature type="region of interest" description="Disordered" evidence="3">
    <location>
        <begin position="220"/>
        <end position="241"/>
    </location>
</feature>
<dbReference type="InterPro" id="IPR006665">
    <property type="entry name" value="OmpA-like"/>
</dbReference>
<evidence type="ECO:0000256" key="2">
    <source>
        <dbReference type="SAM" id="Coils"/>
    </source>
</evidence>